<dbReference type="STRING" id="321267.SHM7688_02918"/>
<organism evidence="2 3">
    <name type="scientific">Shimia marina</name>
    <dbReference type="NCBI Taxonomy" id="321267"/>
    <lineage>
        <taxon>Bacteria</taxon>
        <taxon>Pseudomonadati</taxon>
        <taxon>Pseudomonadota</taxon>
        <taxon>Alphaproteobacteria</taxon>
        <taxon>Rhodobacterales</taxon>
        <taxon>Roseobacteraceae</taxon>
    </lineage>
</organism>
<dbReference type="RefSeq" id="WP_058240616.1">
    <property type="nucleotide sequence ID" value="NZ_CYPW01000027.1"/>
</dbReference>
<dbReference type="Pfam" id="PF09931">
    <property type="entry name" value="Phage_phiJL001_Gp84_N"/>
    <property type="match status" value="1"/>
</dbReference>
<dbReference type="Pfam" id="PF09356">
    <property type="entry name" value="Phage_BR0599"/>
    <property type="match status" value="1"/>
</dbReference>
<keyword evidence="3" id="KW-1185">Reference proteome</keyword>
<name>A0A0P1ESF2_9RHOB</name>
<dbReference type="Proteomes" id="UP000054823">
    <property type="component" value="Unassembled WGS sequence"/>
</dbReference>
<dbReference type="InterPro" id="IPR018964">
    <property type="entry name" value="Phage_phiJL001_Gp84_C"/>
</dbReference>
<dbReference type="AlphaFoldDB" id="A0A0P1ESF2"/>
<evidence type="ECO:0000313" key="2">
    <source>
        <dbReference type="EMBL" id="CUH53464.1"/>
    </source>
</evidence>
<dbReference type="InterPro" id="IPR011928">
    <property type="entry name" value="Phage_phiJL001_Gp84"/>
</dbReference>
<dbReference type="EMBL" id="CYPW01000027">
    <property type="protein sequence ID" value="CUH53464.1"/>
    <property type="molecule type" value="Genomic_DNA"/>
</dbReference>
<accession>A0A0P1ESF2</accession>
<evidence type="ECO:0000259" key="1">
    <source>
        <dbReference type="Pfam" id="PF09356"/>
    </source>
</evidence>
<proteinExistence type="predicted"/>
<gene>
    <name evidence="2" type="ORF">SHM7688_02918</name>
</gene>
<reference evidence="2 3" key="1">
    <citation type="submission" date="2015-09" db="EMBL/GenBank/DDBJ databases">
        <authorList>
            <consortium name="Swine Surveillance"/>
        </authorList>
    </citation>
    <scope>NUCLEOTIDE SEQUENCE [LARGE SCALE GENOMIC DNA]</scope>
    <source>
        <strain evidence="2 3">CECT 7688</strain>
    </source>
</reference>
<dbReference type="NCBIfam" id="TIGR02218">
    <property type="entry name" value="phg_TIGR02218"/>
    <property type="match status" value="1"/>
</dbReference>
<feature type="domain" description="Bacteriophage phiJL001 Gp84 C-terminal" evidence="1">
    <location>
        <begin position="198"/>
        <end position="280"/>
    </location>
</feature>
<dbReference type="OrthoDB" id="1633386at2"/>
<protein>
    <recommendedName>
        <fullName evidence="1">Bacteriophage phiJL001 Gp84 C-terminal domain-containing protein</fullName>
    </recommendedName>
</protein>
<sequence>MAVQQALLQHLQSGATTVARAWGLERRDGQRLGFTDHDADLSFEDYVFRAATGLSASALEQGTGLSVDNAEAIGLLSDAAVREEDIAAGRLDGAHITCWMVNWQNPAARSVVFRGTIGEIRRQNGAFVAELRGLAEQLNVPQGRVYQRPCTAVLGDARCRFDLNTAGFVTERAAEQVEAQRVFVFQGGAAWHGFENSWFTRGTLRVQSGAAAGLLGSIKRDWSEADGTRCLELWDALGAPVAVGDMLRMEAGCDKRFLTCQSKFLNTLNFQGFPDIPGEDWIARYPTRKGGNTGGSLR</sequence>
<evidence type="ECO:0000313" key="3">
    <source>
        <dbReference type="Proteomes" id="UP000054823"/>
    </source>
</evidence>